<dbReference type="Gene3D" id="3.40.50.410">
    <property type="entry name" value="von Willebrand factor, type A domain"/>
    <property type="match status" value="1"/>
</dbReference>
<comment type="caution">
    <text evidence="3">The sequence shown here is derived from an EMBL/GenBank/DDBJ whole genome shotgun (WGS) entry which is preliminary data.</text>
</comment>
<dbReference type="AlphaFoldDB" id="A0A538SWR1"/>
<feature type="domain" description="Aerotolerance regulator N-terminal" evidence="2">
    <location>
        <begin position="4"/>
        <end position="79"/>
    </location>
</feature>
<dbReference type="InterPro" id="IPR024163">
    <property type="entry name" value="Aerotolerance_reg_N"/>
</dbReference>
<protein>
    <recommendedName>
        <fullName evidence="2">Aerotolerance regulator N-terminal domain-containing protein</fullName>
    </recommendedName>
</protein>
<dbReference type="NCBIfam" id="TIGR02226">
    <property type="entry name" value="two_anch"/>
    <property type="match status" value="1"/>
</dbReference>
<dbReference type="Proteomes" id="UP000319829">
    <property type="component" value="Unassembled WGS sequence"/>
</dbReference>
<keyword evidence="1" id="KW-1133">Transmembrane helix</keyword>
<dbReference type="Gene3D" id="3.40.50.880">
    <property type="match status" value="1"/>
</dbReference>
<gene>
    <name evidence="3" type="ORF">E6K74_02045</name>
</gene>
<dbReference type="SUPFAM" id="SSF53300">
    <property type="entry name" value="vWA-like"/>
    <property type="match status" value="1"/>
</dbReference>
<dbReference type="SUPFAM" id="SSF52317">
    <property type="entry name" value="Class I glutamine amidotransferase-like"/>
    <property type="match status" value="1"/>
</dbReference>
<evidence type="ECO:0000313" key="4">
    <source>
        <dbReference type="Proteomes" id="UP000319829"/>
    </source>
</evidence>
<organism evidence="3 4">
    <name type="scientific">Eiseniibacteriota bacterium</name>
    <dbReference type="NCBI Taxonomy" id="2212470"/>
    <lineage>
        <taxon>Bacteria</taxon>
        <taxon>Candidatus Eiseniibacteriota</taxon>
    </lineage>
</organism>
<reference evidence="3 4" key="1">
    <citation type="journal article" date="2019" name="Nat. Microbiol.">
        <title>Mediterranean grassland soil C-N compound turnover is dependent on rainfall and depth, and is mediated by genomically divergent microorganisms.</title>
        <authorList>
            <person name="Diamond S."/>
            <person name="Andeer P.F."/>
            <person name="Li Z."/>
            <person name="Crits-Christoph A."/>
            <person name="Burstein D."/>
            <person name="Anantharaman K."/>
            <person name="Lane K.R."/>
            <person name="Thomas B.C."/>
            <person name="Pan C."/>
            <person name="Northen T.R."/>
            <person name="Banfield J.F."/>
        </authorList>
    </citation>
    <scope>NUCLEOTIDE SEQUENCE [LARGE SCALE GENOMIC DNA]</scope>
    <source>
        <strain evidence="3">WS_4</strain>
    </source>
</reference>
<evidence type="ECO:0000256" key="1">
    <source>
        <dbReference type="SAM" id="Phobius"/>
    </source>
</evidence>
<keyword evidence="1" id="KW-0472">Membrane</keyword>
<dbReference type="InterPro" id="IPR029062">
    <property type="entry name" value="Class_I_gatase-like"/>
</dbReference>
<dbReference type="InterPro" id="IPR036465">
    <property type="entry name" value="vWFA_dom_sf"/>
</dbReference>
<dbReference type="EMBL" id="VBOU01000013">
    <property type="protein sequence ID" value="TMQ55833.1"/>
    <property type="molecule type" value="Genomic_DNA"/>
</dbReference>
<dbReference type="PANTHER" id="PTHR37464:SF1">
    <property type="entry name" value="BLL2463 PROTEIN"/>
    <property type="match status" value="1"/>
</dbReference>
<sequence>MSSLSFLNPGFLWALPAAAIPILIHFLSKRRLPEVRFPTVMFLRALEPREIRRLKLRELLLLILRTLAILLLVCAFARPSVEPKGAITRAAAAVAVVVDDSESMGAMDEQGRPRIDGARARALAIVDAARPGDEVAITTTTGPDASLSNHVVDRLRLERTVRQIAVTWYPGRMEAALERGRRFLGRTALRSREIYVVGDFQATNVTRGAREKLAQISRSGVRVHLLPLVSSRVPNHAIEDLDPELRPGPQGKGLELRARLVNHAGSPSERLAIRARRGDVLIGGGDVALRADEARWASLPIEWRAGAATGNGRDPGAKAAVVVESDVDALAADDRWYAVLGAPRRLRVLRIAESRAGAPASRFTALALDPLQDGSSGYAVENGTPASLLGINLARCDVLLLEDIASLSGDAEARLRGFLREGGGLVVALGPHADPDYYGHKLFPGVIDLALEGTERAAEGQPFEARARIPGHPILEGLSLDVGSPLTQSKLTGLLRGRVTSAKALAVVSTTGGLPLVVAGPQVAVFLSSLSDDWGDLPYSGAFVPLVRGLVDYAARATSPGAGDRALVGRPPSARLDNAPAGAVVVRGPESYRAQAQVVSEGSGFRAVADAPAPAPGFYVFDAGTRETATVAVNPDPIESDLQPISIDSLRSGAAEAPRTLLTLGSLKTHLRDTRQGRELWLLFLMGSAMFLAAELALGSARTLSP</sequence>
<dbReference type="Pfam" id="PF07584">
    <property type="entry name" value="BatA"/>
    <property type="match status" value="1"/>
</dbReference>
<feature type="transmembrane region" description="Helical" evidence="1">
    <location>
        <begin position="59"/>
        <end position="78"/>
    </location>
</feature>
<dbReference type="InterPro" id="IPR011933">
    <property type="entry name" value="Double_TM_dom"/>
</dbReference>
<evidence type="ECO:0000259" key="2">
    <source>
        <dbReference type="Pfam" id="PF07584"/>
    </source>
</evidence>
<proteinExistence type="predicted"/>
<dbReference type="PANTHER" id="PTHR37464">
    <property type="entry name" value="BLL2463 PROTEIN"/>
    <property type="match status" value="1"/>
</dbReference>
<dbReference type="CDD" id="cd00198">
    <property type="entry name" value="vWFA"/>
    <property type="match status" value="1"/>
</dbReference>
<evidence type="ECO:0000313" key="3">
    <source>
        <dbReference type="EMBL" id="TMQ55833.1"/>
    </source>
</evidence>
<accession>A0A538SWR1</accession>
<name>A0A538SWR1_UNCEI</name>
<keyword evidence="1" id="KW-0812">Transmembrane</keyword>
<feature type="transmembrane region" description="Helical" evidence="1">
    <location>
        <begin position="6"/>
        <end position="27"/>
    </location>
</feature>